<reference evidence="1 2" key="1">
    <citation type="submission" date="2018-12" db="EMBL/GenBank/DDBJ databases">
        <title>Glycomyces sp. YIM 121974 draft genome.</title>
        <authorList>
            <person name="Li Q."/>
        </authorList>
    </citation>
    <scope>NUCLEOTIDE SEQUENCE [LARGE SCALE GENOMIC DNA]</scope>
    <source>
        <strain evidence="1 2">YIM 121974</strain>
    </source>
</reference>
<sequence length="576" mass="61035">MTPAPGREDIEFVGQTSTGGSADVIVVPVDMLEAIRSGEADPRRYNVSQLLAGGHTDAGAVPESELDSREYAGLFPVEAGASVTASAAAQELTVSVKDRSGGTPEDSIVGWVHAGTGETGEIEIGEDGTGTVALEPGEYMIMTTLFDRSDTTGRSEAVFGFTAATVGEEPTKLEVDAAAAAPVTAEVEREDAVLTDHLLYLETTYESGSFGTFDFLDPDADVFVLPQPETGEFGFNFIYQPVFAGAEDGGVPYTYTLAFPEAGSIPADPAYTVADADLVEEETDFQDLGVELEGMQCDYPIGWEDQFFLFSQCTDRVFPSKATTLLTAESVRWDRHTEGVVLDEQGEFLDGFYTTQQDVAFEPGSAKRAIGDGPLAAGVPYAEREGDRISGGVTPVASHGGEVLRMFDFASGEVTLSRGGELIGTSDSWGEFSFKLPYGDEGRYTLTSEAARGSVATPLAVSATATWEFDSATAELELLDLPVVVVEAAGVQHGWAEGDEPLELELSLSSGEQEAESIGLEVSYDDGATWTEVEVDCGTAELVHPEGAEYASLRLTATDAAGTEVTHTTIRSFGLR</sequence>
<evidence type="ECO:0000313" key="1">
    <source>
        <dbReference type="EMBL" id="RRS00489.1"/>
    </source>
</evidence>
<proteinExistence type="predicted"/>
<gene>
    <name evidence="1" type="ORF">EIW28_07970</name>
</gene>
<organism evidence="1 2">
    <name type="scientific">Glycomyces terrestris</name>
    <dbReference type="NCBI Taxonomy" id="2493553"/>
    <lineage>
        <taxon>Bacteria</taxon>
        <taxon>Bacillati</taxon>
        <taxon>Actinomycetota</taxon>
        <taxon>Actinomycetes</taxon>
        <taxon>Glycomycetales</taxon>
        <taxon>Glycomycetaceae</taxon>
        <taxon>Glycomyces</taxon>
    </lineage>
</organism>
<dbReference type="Proteomes" id="UP000277256">
    <property type="component" value="Unassembled WGS sequence"/>
</dbReference>
<comment type="caution">
    <text evidence="1">The sequence shown here is derived from an EMBL/GenBank/DDBJ whole genome shotgun (WGS) entry which is preliminary data.</text>
</comment>
<evidence type="ECO:0000313" key="2">
    <source>
        <dbReference type="Proteomes" id="UP000277256"/>
    </source>
</evidence>
<dbReference type="AlphaFoldDB" id="A0A426V0R4"/>
<protein>
    <submittedName>
        <fullName evidence="1">Uncharacterized protein</fullName>
    </submittedName>
</protein>
<accession>A0A426V0R4</accession>
<dbReference type="EMBL" id="RSEB01000002">
    <property type="protein sequence ID" value="RRS00489.1"/>
    <property type="molecule type" value="Genomic_DNA"/>
</dbReference>
<name>A0A426V0R4_9ACTN</name>
<keyword evidence="2" id="KW-1185">Reference proteome</keyword>